<dbReference type="Gene3D" id="1.10.3720.10">
    <property type="entry name" value="MetI-like"/>
    <property type="match status" value="1"/>
</dbReference>
<evidence type="ECO:0000256" key="3">
    <source>
        <dbReference type="ARBA" id="ARBA00022475"/>
    </source>
</evidence>
<comment type="caution">
    <text evidence="9">The sequence shown here is derived from an EMBL/GenBank/DDBJ whole genome shotgun (WGS) entry which is preliminary data.</text>
</comment>
<reference evidence="9 10" key="1">
    <citation type="submission" date="2024-09" db="EMBL/GenBank/DDBJ databases">
        <authorList>
            <person name="Sun Q."/>
            <person name="Mori K."/>
        </authorList>
    </citation>
    <scope>NUCLEOTIDE SEQUENCE [LARGE SCALE GENOMIC DNA]</scope>
    <source>
        <strain evidence="9 10">CCM 7759</strain>
    </source>
</reference>
<evidence type="ECO:0000313" key="10">
    <source>
        <dbReference type="Proteomes" id="UP001589776"/>
    </source>
</evidence>
<dbReference type="SUPFAM" id="SSF161098">
    <property type="entry name" value="MetI-like"/>
    <property type="match status" value="1"/>
</dbReference>
<keyword evidence="4 7" id="KW-0812">Transmembrane</keyword>
<dbReference type="RefSeq" id="WP_377468719.1">
    <property type="nucleotide sequence ID" value="NZ_JBHLWN010000022.1"/>
</dbReference>
<protein>
    <submittedName>
        <fullName evidence="9">Carbohydrate ABC transporter permease</fullName>
    </submittedName>
</protein>
<feature type="transmembrane region" description="Helical" evidence="7">
    <location>
        <begin position="102"/>
        <end position="124"/>
    </location>
</feature>
<comment type="similarity">
    <text evidence="7">Belongs to the binding-protein-dependent transport system permease family.</text>
</comment>
<dbReference type="InterPro" id="IPR000515">
    <property type="entry name" value="MetI-like"/>
</dbReference>
<evidence type="ECO:0000256" key="6">
    <source>
        <dbReference type="ARBA" id="ARBA00023136"/>
    </source>
</evidence>
<comment type="subcellular location">
    <subcellularLocation>
        <location evidence="1 7">Cell membrane</location>
        <topology evidence="1 7">Multi-pass membrane protein</topology>
    </subcellularLocation>
</comment>
<dbReference type="InterPro" id="IPR035906">
    <property type="entry name" value="MetI-like_sf"/>
</dbReference>
<evidence type="ECO:0000256" key="2">
    <source>
        <dbReference type="ARBA" id="ARBA00022448"/>
    </source>
</evidence>
<feature type="transmembrane region" description="Helical" evidence="7">
    <location>
        <begin position="181"/>
        <end position="202"/>
    </location>
</feature>
<name>A0ABV6DGG1_9BACL</name>
<evidence type="ECO:0000256" key="5">
    <source>
        <dbReference type="ARBA" id="ARBA00022989"/>
    </source>
</evidence>
<evidence type="ECO:0000256" key="1">
    <source>
        <dbReference type="ARBA" id="ARBA00004651"/>
    </source>
</evidence>
<dbReference type="EMBL" id="JBHLWN010000022">
    <property type="protein sequence ID" value="MFC0211731.1"/>
    <property type="molecule type" value="Genomic_DNA"/>
</dbReference>
<dbReference type="PROSITE" id="PS50928">
    <property type="entry name" value="ABC_TM1"/>
    <property type="match status" value="1"/>
</dbReference>
<evidence type="ECO:0000259" key="8">
    <source>
        <dbReference type="PROSITE" id="PS50928"/>
    </source>
</evidence>
<accession>A0ABV6DGG1</accession>
<evidence type="ECO:0000313" key="9">
    <source>
        <dbReference type="EMBL" id="MFC0211731.1"/>
    </source>
</evidence>
<keyword evidence="3" id="KW-1003">Cell membrane</keyword>
<dbReference type="PANTHER" id="PTHR43744">
    <property type="entry name" value="ABC TRANSPORTER PERMEASE PROTEIN MG189-RELATED-RELATED"/>
    <property type="match status" value="1"/>
</dbReference>
<proteinExistence type="inferred from homology"/>
<keyword evidence="6 7" id="KW-0472">Membrane</keyword>
<sequence>MFVKIIGKLTLLLYALLIAGPLYVVGVSIFKQGNGLFADPLGWPKPWTLENVTAIFGEQPMGRYFLNSAGVTLATVALELLLSSLIAYAIVRLGGRSGPALFALFAAGLIVPSQVSMLPIYALAHKLGFSDQLGGLVLVSAAMLMPVSVFMLTGFMRLIGRDILEAASTDGAGEWTMYWRMAVPLAAPSLAATATFLFVIVWNDLLMPMLLINGKSKLTLPLAILQFRGEYVTNYPVLLTGVVMTALPMTLLFMFLQRFFVAGLAAGSVKG</sequence>
<evidence type="ECO:0000256" key="4">
    <source>
        <dbReference type="ARBA" id="ARBA00022692"/>
    </source>
</evidence>
<feature type="domain" description="ABC transmembrane type-1" evidence="8">
    <location>
        <begin position="65"/>
        <end position="256"/>
    </location>
</feature>
<feature type="transmembrane region" description="Helical" evidence="7">
    <location>
        <begin position="12"/>
        <end position="30"/>
    </location>
</feature>
<evidence type="ECO:0000256" key="7">
    <source>
        <dbReference type="RuleBase" id="RU363032"/>
    </source>
</evidence>
<keyword evidence="5 7" id="KW-1133">Transmembrane helix</keyword>
<organism evidence="9 10">
    <name type="scientific">Paenibacillus chartarius</name>
    <dbReference type="NCBI Taxonomy" id="747481"/>
    <lineage>
        <taxon>Bacteria</taxon>
        <taxon>Bacillati</taxon>
        <taxon>Bacillota</taxon>
        <taxon>Bacilli</taxon>
        <taxon>Bacillales</taxon>
        <taxon>Paenibacillaceae</taxon>
        <taxon>Paenibacillus</taxon>
    </lineage>
</organism>
<feature type="transmembrane region" description="Helical" evidence="7">
    <location>
        <begin position="69"/>
        <end position="90"/>
    </location>
</feature>
<dbReference type="CDD" id="cd06261">
    <property type="entry name" value="TM_PBP2"/>
    <property type="match status" value="1"/>
</dbReference>
<dbReference type="PANTHER" id="PTHR43744:SF12">
    <property type="entry name" value="ABC TRANSPORTER PERMEASE PROTEIN MG189-RELATED"/>
    <property type="match status" value="1"/>
</dbReference>
<keyword evidence="2 7" id="KW-0813">Transport</keyword>
<dbReference type="Pfam" id="PF00528">
    <property type="entry name" value="BPD_transp_1"/>
    <property type="match status" value="1"/>
</dbReference>
<dbReference type="Proteomes" id="UP001589776">
    <property type="component" value="Unassembled WGS sequence"/>
</dbReference>
<keyword evidence="10" id="KW-1185">Reference proteome</keyword>
<feature type="transmembrane region" description="Helical" evidence="7">
    <location>
        <begin position="235"/>
        <end position="256"/>
    </location>
</feature>
<feature type="transmembrane region" description="Helical" evidence="7">
    <location>
        <begin position="136"/>
        <end position="160"/>
    </location>
</feature>
<gene>
    <name evidence="9" type="ORF">ACFFK0_04560</name>
</gene>